<proteinExistence type="predicted"/>
<dbReference type="EMBL" id="LAZR01027274">
    <property type="protein sequence ID" value="KKL66232.1"/>
    <property type="molecule type" value="Genomic_DNA"/>
</dbReference>
<gene>
    <name evidence="1" type="ORF">LCGC14_2147010</name>
</gene>
<name>A0A0F9GSX2_9ZZZZ</name>
<reference evidence="1" key="1">
    <citation type="journal article" date="2015" name="Nature">
        <title>Complex archaea that bridge the gap between prokaryotes and eukaryotes.</title>
        <authorList>
            <person name="Spang A."/>
            <person name="Saw J.H."/>
            <person name="Jorgensen S.L."/>
            <person name="Zaremba-Niedzwiedzka K."/>
            <person name="Martijn J."/>
            <person name="Lind A.E."/>
            <person name="van Eijk R."/>
            <person name="Schleper C."/>
            <person name="Guy L."/>
            <person name="Ettema T.J."/>
        </authorList>
    </citation>
    <scope>NUCLEOTIDE SEQUENCE</scope>
</reference>
<dbReference type="AlphaFoldDB" id="A0A0F9GSX2"/>
<evidence type="ECO:0000313" key="1">
    <source>
        <dbReference type="EMBL" id="KKL66232.1"/>
    </source>
</evidence>
<protein>
    <submittedName>
        <fullName evidence="1">Uncharacterized protein</fullName>
    </submittedName>
</protein>
<sequence>VDGLCRAILKFEQARFEEGVARENARRFAPERFLESFGAFVDKLAGIEGPA</sequence>
<accession>A0A0F9GSX2</accession>
<organism evidence="1">
    <name type="scientific">marine sediment metagenome</name>
    <dbReference type="NCBI Taxonomy" id="412755"/>
    <lineage>
        <taxon>unclassified sequences</taxon>
        <taxon>metagenomes</taxon>
        <taxon>ecological metagenomes</taxon>
    </lineage>
</organism>
<comment type="caution">
    <text evidence="1">The sequence shown here is derived from an EMBL/GenBank/DDBJ whole genome shotgun (WGS) entry which is preliminary data.</text>
</comment>
<feature type="non-terminal residue" evidence="1">
    <location>
        <position position="1"/>
    </location>
</feature>